<gene>
    <name evidence="3" type="ORF">QYF61_024461</name>
</gene>
<dbReference type="Proteomes" id="UP001333110">
    <property type="component" value="Unassembled WGS sequence"/>
</dbReference>
<sequence>MEITDIAPLRKMRIRTDGKGSRPHWFLERIILKNLNNQEVATFTYGEWLSKLKNAKRSLVCEMPAVINDEQMMEDTTYTLQVKTSDVGGKSMVDIL</sequence>
<evidence type="ECO:0000259" key="2">
    <source>
        <dbReference type="PROSITE" id="PS50095"/>
    </source>
</evidence>
<accession>A0AAN7RPY6</accession>
<comment type="caution">
    <text evidence="3">The sequence shown here is derived from an EMBL/GenBank/DDBJ whole genome shotgun (WGS) entry which is preliminary data.</text>
</comment>
<dbReference type="AlphaFoldDB" id="A0AAN7RPY6"/>
<dbReference type="PROSITE" id="PS50095">
    <property type="entry name" value="PLAT"/>
    <property type="match status" value="1"/>
</dbReference>
<dbReference type="Pfam" id="PF01477">
    <property type="entry name" value="PLAT"/>
    <property type="match status" value="1"/>
</dbReference>
<protein>
    <recommendedName>
        <fullName evidence="2">PLAT domain-containing protein</fullName>
    </recommendedName>
</protein>
<dbReference type="InterPro" id="IPR001024">
    <property type="entry name" value="PLAT/LH2_dom"/>
</dbReference>
<evidence type="ECO:0000313" key="3">
    <source>
        <dbReference type="EMBL" id="KAK4811325.1"/>
    </source>
</evidence>
<proteinExistence type="predicted"/>
<keyword evidence="4" id="KW-1185">Reference proteome</keyword>
<dbReference type="InterPro" id="IPR036392">
    <property type="entry name" value="PLAT/LH2_dom_sf"/>
</dbReference>
<evidence type="ECO:0000256" key="1">
    <source>
        <dbReference type="PROSITE-ProRule" id="PRU00152"/>
    </source>
</evidence>
<name>A0AAN7RPY6_MYCAM</name>
<evidence type="ECO:0000313" key="4">
    <source>
        <dbReference type="Proteomes" id="UP001333110"/>
    </source>
</evidence>
<dbReference type="Gene3D" id="2.60.60.20">
    <property type="entry name" value="PLAT/LH2 domain"/>
    <property type="match status" value="1"/>
</dbReference>
<comment type="caution">
    <text evidence="1">Lacks conserved residue(s) required for the propagation of feature annotation.</text>
</comment>
<feature type="domain" description="PLAT" evidence="2">
    <location>
        <begin position="1"/>
        <end position="63"/>
    </location>
</feature>
<dbReference type="EMBL" id="JAUNZN010000018">
    <property type="protein sequence ID" value="KAK4811325.1"/>
    <property type="molecule type" value="Genomic_DNA"/>
</dbReference>
<reference evidence="3 4" key="1">
    <citation type="journal article" date="2023" name="J. Hered.">
        <title>Chromosome-level genome of the wood stork (Mycteria americana) provides insight into avian chromosome evolution.</title>
        <authorList>
            <person name="Flamio R. Jr."/>
            <person name="Ramstad K.M."/>
        </authorList>
    </citation>
    <scope>NUCLEOTIDE SEQUENCE [LARGE SCALE GENOMIC DNA]</scope>
    <source>
        <strain evidence="3">JAX WOST 10</strain>
    </source>
</reference>
<dbReference type="SUPFAM" id="SSF49723">
    <property type="entry name" value="Lipase/lipooxygenase domain (PLAT/LH2 domain)"/>
    <property type="match status" value="1"/>
</dbReference>
<organism evidence="3 4">
    <name type="scientific">Mycteria americana</name>
    <name type="common">Wood stork</name>
    <dbReference type="NCBI Taxonomy" id="33587"/>
    <lineage>
        <taxon>Eukaryota</taxon>
        <taxon>Metazoa</taxon>
        <taxon>Chordata</taxon>
        <taxon>Craniata</taxon>
        <taxon>Vertebrata</taxon>
        <taxon>Euteleostomi</taxon>
        <taxon>Archelosauria</taxon>
        <taxon>Archosauria</taxon>
        <taxon>Dinosauria</taxon>
        <taxon>Saurischia</taxon>
        <taxon>Theropoda</taxon>
        <taxon>Coelurosauria</taxon>
        <taxon>Aves</taxon>
        <taxon>Neognathae</taxon>
        <taxon>Neoaves</taxon>
        <taxon>Aequornithes</taxon>
        <taxon>Ciconiiformes</taxon>
        <taxon>Ciconiidae</taxon>
        <taxon>Mycteria</taxon>
    </lineage>
</organism>